<dbReference type="VEuPathDB" id="ToxoDB:BESB_014070"/>
<evidence type="ECO:0000256" key="1">
    <source>
        <dbReference type="SAM" id="MobiDB-lite"/>
    </source>
</evidence>
<dbReference type="EMBL" id="NWUJ01000010">
    <property type="protein sequence ID" value="PFH32795.1"/>
    <property type="molecule type" value="Genomic_DNA"/>
</dbReference>
<evidence type="ECO:0000313" key="2">
    <source>
        <dbReference type="EMBL" id="PFH32795.1"/>
    </source>
</evidence>
<protein>
    <submittedName>
        <fullName evidence="2">Uncharacterized protein</fullName>
    </submittedName>
</protein>
<dbReference type="RefSeq" id="XP_029216804.1">
    <property type="nucleotide sequence ID" value="XM_029360137.1"/>
</dbReference>
<sequence>MPLSCFILNSSGFYSSIFPRPSRHEALRTQWGLLSNRERLLSPEKMFLVSDGAAAAKKKKKPSSAACSPFSLATSRCSLTAGLLEPMTAAFARTLQAHPFNQKVVILLALGNIEADAASLSPAAAAPLPQAQRESQHGRQEASQSSGPFSSPESPARSAPAASSAFSSSPSSAAGAENASLEHSLVDLIQRHSIGFFFEGVSLAAFLSLPLQRLLFAEHDACLLSWTGSSSLHSLSLSSPSSSSRSSASAYSLLAASSPREPQGEATDCHFSAEAFVSDVATGGNAAAITPQEGGTLLLRVDGFLYQVLGIDTVAGVSHAMKKALPPTTRFLRVPLAHPAVLRHQTSLQSVSPAGASFAPAKATSGCAEGKRAPSKLFQSLQRCLGVRLAPVSFLAALKTSPASSAESPLARLRALRSELEVLLFAGSGAGSATPTGLTVQRRAYRSCAFSKNCEGDSERESALFMELDAGAAGAAGGAAAPAEKETVWLPAWSVLLPRVLQSADTHSACEDDGAKRERRASRPPRGSAVEASVDVSMGEEGDEEEEDEEERAEALPFPRLKPGFERAALRLAASEFAGAVGGERTTRGLDNQSQRQRSECAREVLADEILQVLGSYGLGLPLSRDRAEAHAAEEESTSPRFDWLKPSGLSESPVSVLTIEGGLVHSAAVAAVVERLSELLRLKERAEKDAGAPLWFAVSVFGVPDAPTLFGGNPHGAVDLSGDSSCHFVGFFEPELGGAKGMSLRTVSPVDASVSLP</sequence>
<feature type="region of interest" description="Disordered" evidence="1">
    <location>
        <begin position="124"/>
        <end position="170"/>
    </location>
</feature>
<name>A0A2A9M4A3_BESBE</name>
<dbReference type="Proteomes" id="UP000224006">
    <property type="component" value="Chromosome IX"/>
</dbReference>
<organism evidence="2 3">
    <name type="scientific">Besnoitia besnoiti</name>
    <name type="common">Apicomplexan protozoan</name>
    <dbReference type="NCBI Taxonomy" id="94643"/>
    <lineage>
        <taxon>Eukaryota</taxon>
        <taxon>Sar</taxon>
        <taxon>Alveolata</taxon>
        <taxon>Apicomplexa</taxon>
        <taxon>Conoidasida</taxon>
        <taxon>Coccidia</taxon>
        <taxon>Eucoccidiorida</taxon>
        <taxon>Eimeriorina</taxon>
        <taxon>Sarcocystidae</taxon>
        <taxon>Besnoitia</taxon>
    </lineage>
</organism>
<accession>A0A2A9M4A3</accession>
<feature type="region of interest" description="Disordered" evidence="1">
    <location>
        <begin position="506"/>
        <end position="555"/>
    </location>
</feature>
<reference evidence="2 3" key="1">
    <citation type="submission" date="2017-09" db="EMBL/GenBank/DDBJ databases">
        <title>Genome sequencing of Besnoitia besnoiti strain Bb-Ger1.</title>
        <authorList>
            <person name="Schares G."/>
            <person name="Venepally P."/>
            <person name="Lorenzi H.A."/>
        </authorList>
    </citation>
    <scope>NUCLEOTIDE SEQUENCE [LARGE SCALE GENOMIC DNA]</scope>
    <source>
        <strain evidence="2 3">Bb-Ger1</strain>
    </source>
</reference>
<keyword evidence="3" id="KW-1185">Reference proteome</keyword>
<gene>
    <name evidence="2" type="ORF">BESB_014070</name>
</gene>
<dbReference type="AlphaFoldDB" id="A0A2A9M4A3"/>
<feature type="compositionally biased region" description="Acidic residues" evidence="1">
    <location>
        <begin position="538"/>
        <end position="552"/>
    </location>
</feature>
<dbReference type="GeneID" id="40306469"/>
<dbReference type="OrthoDB" id="346389at2759"/>
<comment type="caution">
    <text evidence="2">The sequence shown here is derived from an EMBL/GenBank/DDBJ whole genome shotgun (WGS) entry which is preliminary data.</text>
</comment>
<proteinExistence type="predicted"/>
<feature type="compositionally biased region" description="Low complexity" evidence="1">
    <location>
        <begin position="143"/>
        <end position="170"/>
    </location>
</feature>
<evidence type="ECO:0000313" key="3">
    <source>
        <dbReference type="Proteomes" id="UP000224006"/>
    </source>
</evidence>
<dbReference type="KEGG" id="bbes:BESB_014070"/>